<accession>A0ABU1UKF1</accession>
<feature type="signal peptide" evidence="1">
    <location>
        <begin position="1"/>
        <end position="22"/>
    </location>
</feature>
<proteinExistence type="predicted"/>
<evidence type="ECO:0000313" key="3">
    <source>
        <dbReference type="Proteomes" id="UP001257739"/>
    </source>
</evidence>
<dbReference type="InterPro" id="IPR029058">
    <property type="entry name" value="AB_hydrolase_fold"/>
</dbReference>
<dbReference type="InterPro" id="IPR050583">
    <property type="entry name" value="Mycobacterial_A85_antigen"/>
</dbReference>
<feature type="chain" id="PRO_5047336436" evidence="1">
    <location>
        <begin position="23"/>
        <end position="440"/>
    </location>
</feature>
<evidence type="ECO:0000256" key="1">
    <source>
        <dbReference type="SAM" id="SignalP"/>
    </source>
</evidence>
<dbReference type="PANTHER" id="PTHR48098:SF1">
    <property type="entry name" value="DIACYLGLYCEROL ACYLTRANSFERASE_MYCOLYLTRANSFERASE AG85A"/>
    <property type="match status" value="1"/>
</dbReference>
<dbReference type="EMBL" id="JAVDWH010000001">
    <property type="protein sequence ID" value="MDR7085651.1"/>
    <property type="molecule type" value="Genomic_DNA"/>
</dbReference>
<sequence>MSRRFIAAIVLTAALVAPTSIAQASPPDNSDGLTVMGTQVIDARQTEYTVSTAALKKPVRIRVVMPTGYDSSSSTRYPVLYLYHGTSGRPSDWIGAGDALATTAGKNVILVLPEAGYDGDGGGFFNDEWNGGKRGGSKWETFEYDQVIPWIDHNFPTIADRDHRAIAGLSQGGYGAAHGAALHPDKFTSLATFSGAPEIFRNSVVRAGASFVIEAITVGLNGLPPFTILGDPLLNAVHWQGHDPGTLVENFRGMDVSLWTATGIPGELDSPENQYGGGAGNVIEGATHISTLAFSSSLKNAGIPHRLDNYVFGTHSFPYWAQDFREYLPMLMDRFAHPVPTPTTITYSSTAKAYNQWGWSVAVNRTTAEKLTALTAASKLHFGFRGSDPATIVTPPWYVPGTTKTIEIASKAPNQTLQVVVDPSGRLTIQVPGASTVFVH</sequence>
<dbReference type="SUPFAM" id="SSF53474">
    <property type="entry name" value="alpha/beta-Hydrolases"/>
    <property type="match status" value="1"/>
</dbReference>
<keyword evidence="1" id="KW-0732">Signal</keyword>
<organism evidence="2 3">
    <name type="scientific">Aeromicrobium panaciterrae</name>
    <dbReference type="NCBI Taxonomy" id="363861"/>
    <lineage>
        <taxon>Bacteria</taxon>
        <taxon>Bacillati</taxon>
        <taxon>Actinomycetota</taxon>
        <taxon>Actinomycetes</taxon>
        <taxon>Propionibacteriales</taxon>
        <taxon>Nocardioidaceae</taxon>
        <taxon>Aeromicrobium</taxon>
    </lineage>
</organism>
<keyword evidence="2" id="KW-0378">Hydrolase</keyword>
<protein>
    <submittedName>
        <fullName evidence="2">S-formylglutathione hydrolase FrmB</fullName>
    </submittedName>
</protein>
<dbReference type="PANTHER" id="PTHR48098">
    <property type="entry name" value="ENTEROCHELIN ESTERASE-RELATED"/>
    <property type="match status" value="1"/>
</dbReference>
<evidence type="ECO:0000313" key="2">
    <source>
        <dbReference type="EMBL" id="MDR7085651.1"/>
    </source>
</evidence>
<name>A0ABU1UKF1_9ACTN</name>
<dbReference type="Gene3D" id="3.40.50.1820">
    <property type="entry name" value="alpha/beta hydrolase"/>
    <property type="match status" value="1"/>
</dbReference>
<dbReference type="InterPro" id="IPR000801">
    <property type="entry name" value="Esterase-like"/>
</dbReference>
<keyword evidence="3" id="KW-1185">Reference proteome</keyword>
<reference evidence="2 3" key="1">
    <citation type="submission" date="2023-07" db="EMBL/GenBank/DDBJ databases">
        <title>Sorghum-associated microbial communities from plants grown in Nebraska, USA.</title>
        <authorList>
            <person name="Schachtman D."/>
        </authorList>
    </citation>
    <scope>NUCLEOTIDE SEQUENCE [LARGE SCALE GENOMIC DNA]</scope>
    <source>
        <strain evidence="2 3">BE248</strain>
    </source>
</reference>
<gene>
    <name evidence="2" type="ORF">J2X11_000490</name>
</gene>
<dbReference type="GO" id="GO:0016787">
    <property type="term" value="F:hydrolase activity"/>
    <property type="evidence" value="ECO:0007669"/>
    <property type="project" value="UniProtKB-KW"/>
</dbReference>
<dbReference type="Proteomes" id="UP001257739">
    <property type="component" value="Unassembled WGS sequence"/>
</dbReference>
<dbReference type="RefSeq" id="WP_309966365.1">
    <property type="nucleotide sequence ID" value="NZ_JAVDWH010000001.1"/>
</dbReference>
<dbReference type="Pfam" id="PF00756">
    <property type="entry name" value="Esterase"/>
    <property type="match status" value="1"/>
</dbReference>
<comment type="caution">
    <text evidence="2">The sequence shown here is derived from an EMBL/GenBank/DDBJ whole genome shotgun (WGS) entry which is preliminary data.</text>
</comment>